<feature type="domain" description="Nudix hydrolase" evidence="4">
    <location>
        <begin position="7"/>
        <end position="150"/>
    </location>
</feature>
<dbReference type="PANTHER" id="PTHR43046">
    <property type="entry name" value="GDP-MANNOSE MANNOSYL HYDROLASE"/>
    <property type="match status" value="1"/>
</dbReference>
<organism evidence="5 6">
    <name type="scientific">Salininema proteolyticum</name>
    <dbReference type="NCBI Taxonomy" id="1607685"/>
    <lineage>
        <taxon>Bacteria</taxon>
        <taxon>Bacillati</taxon>
        <taxon>Actinomycetota</taxon>
        <taxon>Actinomycetes</taxon>
        <taxon>Glycomycetales</taxon>
        <taxon>Glycomycetaceae</taxon>
        <taxon>Salininema</taxon>
    </lineage>
</organism>
<dbReference type="PANTHER" id="PTHR43046:SF12">
    <property type="entry name" value="GDP-MANNOSE MANNOSYL HYDROLASE"/>
    <property type="match status" value="1"/>
</dbReference>
<evidence type="ECO:0000256" key="1">
    <source>
        <dbReference type="ARBA" id="ARBA00001946"/>
    </source>
</evidence>
<comment type="cofactor">
    <cofactor evidence="1">
        <name>Mg(2+)</name>
        <dbReference type="ChEBI" id="CHEBI:18420"/>
    </cofactor>
</comment>
<dbReference type="PROSITE" id="PS51462">
    <property type="entry name" value="NUDIX"/>
    <property type="match status" value="1"/>
</dbReference>
<evidence type="ECO:0000259" key="4">
    <source>
        <dbReference type="PROSITE" id="PS51462"/>
    </source>
</evidence>
<dbReference type="Proteomes" id="UP001595823">
    <property type="component" value="Unassembled WGS sequence"/>
</dbReference>
<keyword evidence="3" id="KW-0460">Magnesium</keyword>
<reference evidence="6" key="1">
    <citation type="journal article" date="2019" name="Int. J. Syst. Evol. Microbiol.">
        <title>The Global Catalogue of Microorganisms (GCM) 10K type strain sequencing project: providing services to taxonomists for standard genome sequencing and annotation.</title>
        <authorList>
            <consortium name="The Broad Institute Genomics Platform"/>
            <consortium name="The Broad Institute Genome Sequencing Center for Infectious Disease"/>
            <person name="Wu L."/>
            <person name="Ma J."/>
        </authorList>
    </citation>
    <scope>NUCLEOTIDE SEQUENCE [LARGE SCALE GENOMIC DNA]</scope>
    <source>
        <strain evidence="6">IBRC-M 10908</strain>
    </source>
</reference>
<evidence type="ECO:0000256" key="3">
    <source>
        <dbReference type="ARBA" id="ARBA00022842"/>
    </source>
</evidence>
<dbReference type="Pfam" id="PF00293">
    <property type="entry name" value="NUDIX"/>
    <property type="match status" value="1"/>
</dbReference>
<gene>
    <name evidence="5" type="ORF">ACFPET_03040</name>
</gene>
<dbReference type="EMBL" id="JBHSDK010000002">
    <property type="protein sequence ID" value="MFC4334167.1"/>
    <property type="molecule type" value="Genomic_DNA"/>
</dbReference>
<evidence type="ECO:0000313" key="6">
    <source>
        <dbReference type="Proteomes" id="UP001595823"/>
    </source>
</evidence>
<keyword evidence="2 5" id="KW-0378">Hydrolase</keyword>
<evidence type="ECO:0000313" key="5">
    <source>
        <dbReference type="EMBL" id="MFC4334167.1"/>
    </source>
</evidence>
<name>A0ABV8TTZ9_9ACTN</name>
<dbReference type="GO" id="GO:0016787">
    <property type="term" value="F:hydrolase activity"/>
    <property type="evidence" value="ECO:0007669"/>
    <property type="project" value="UniProtKB-KW"/>
</dbReference>
<dbReference type="InterPro" id="IPR020084">
    <property type="entry name" value="NUDIX_hydrolase_CS"/>
</dbReference>
<dbReference type="InterPro" id="IPR015797">
    <property type="entry name" value="NUDIX_hydrolase-like_dom_sf"/>
</dbReference>
<protein>
    <submittedName>
        <fullName evidence="5">NUDIX hydrolase</fullName>
    </submittedName>
</protein>
<dbReference type="CDD" id="cd04685">
    <property type="entry name" value="NUDIX_Hydrolase"/>
    <property type="match status" value="1"/>
</dbReference>
<evidence type="ECO:0000256" key="2">
    <source>
        <dbReference type="ARBA" id="ARBA00022801"/>
    </source>
</evidence>
<dbReference type="SUPFAM" id="SSF55811">
    <property type="entry name" value="Nudix"/>
    <property type="match status" value="1"/>
</dbReference>
<dbReference type="PROSITE" id="PS00893">
    <property type="entry name" value="NUDIX_BOX"/>
    <property type="match status" value="1"/>
</dbReference>
<dbReference type="RefSeq" id="WP_380617897.1">
    <property type="nucleotide sequence ID" value="NZ_JBHSDK010000002.1"/>
</dbReference>
<proteinExistence type="predicted"/>
<dbReference type="Gene3D" id="3.90.79.10">
    <property type="entry name" value="Nucleoside Triphosphate Pyrophosphohydrolase"/>
    <property type="match status" value="1"/>
</dbReference>
<keyword evidence="6" id="KW-1185">Reference proteome</keyword>
<comment type="caution">
    <text evidence="5">The sequence shown here is derived from an EMBL/GenBank/DDBJ whole genome shotgun (WGS) entry which is preliminary data.</text>
</comment>
<sequence>MNQPSLPSRRTARVVIADEGGDLFLFRGPGLIDQGRHYFFAVGGGVDADETTIEAALRELREETGQTVEPGRLGGPIARTAGVWTTHDGVDFHSDDTFFFLRTARFAPDLSGMEEEERLEIAEGRWSSLADLRESEYPLFPRGLLPVVEDALDGTFPPRPVELESPSTVGPFDE</sequence>
<accession>A0ABV8TTZ9</accession>
<dbReference type="InterPro" id="IPR000086">
    <property type="entry name" value="NUDIX_hydrolase_dom"/>
</dbReference>